<evidence type="ECO:0000259" key="4">
    <source>
        <dbReference type="Pfam" id="PF06012"/>
    </source>
</evidence>
<keyword evidence="2" id="KW-0175">Coiled coil</keyword>
<feature type="non-terminal residue" evidence="6">
    <location>
        <position position="2451"/>
    </location>
</feature>
<feature type="compositionally biased region" description="Acidic residues" evidence="3">
    <location>
        <begin position="1985"/>
        <end position="1998"/>
    </location>
</feature>
<dbReference type="EMBL" id="LXTC01000001">
    <property type="protein sequence ID" value="OBA23790.1"/>
    <property type="molecule type" value="Genomic_DNA"/>
</dbReference>
<feature type="domain" description="DUF913" evidence="5">
    <location>
        <begin position="449"/>
        <end position="779"/>
    </location>
</feature>
<dbReference type="GO" id="GO:0016567">
    <property type="term" value="P:protein ubiquitination"/>
    <property type="evidence" value="ECO:0007669"/>
    <property type="project" value="UniProtKB-UniPathway"/>
</dbReference>
<dbReference type="GeneID" id="30028017"/>
<feature type="compositionally biased region" description="Acidic residues" evidence="3">
    <location>
        <begin position="2399"/>
        <end position="2417"/>
    </location>
</feature>
<dbReference type="STRING" id="869754.A0A1A0HIF5"/>
<feature type="compositionally biased region" description="Acidic residues" evidence="3">
    <location>
        <begin position="1967"/>
        <end position="1976"/>
    </location>
</feature>
<evidence type="ECO:0000259" key="5">
    <source>
        <dbReference type="Pfam" id="PF06025"/>
    </source>
</evidence>
<dbReference type="InterPro" id="IPR025527">
    <property type="entry name" value="HUWE1/Rev1_UBM"/>
</dbReference>
<dbReference type="RefSeq" id="XP_018714271.1">
    <property type="nucleotide sequence ID" value="XM_018855041.1"/>
</dbReference>
<feature type="region of interest" description="Disordered" evidence="3">
    <location>
        <begin position="2388"/>
        <end position="2451"/>
    </location>
</feature>
<evidence type="ECO:0000256" key="1">
    <source>
        <dbReference type="ARBA" id="ARBA00022679"/>
    </source>
</evidence>
<accession>A0A1A0HIF5</accession>
<feature type="compositionally biased region" description="Acidic residues" evidence="3">
    <location>
        <begin position="1943"/>
        <end position="1954"/>
    </location>
</feature>
<evidence type="ECO:0000256" key="3">
    <source>
        <dbReference type="SAM" id="MobiDB-lite"/>
    </source>
</evidence>
<dbReference type="Pfam" id="PF06025">
    <property type="entry name" value="DUF913"/>
    <property type="match status" value="1"/>
</dbReference>
<evidence type="ECO:0000313" key="7">
    <source>
        <dbReference type="Proteomes" id="UP000092555"/>
    </source>
</evidence>
<protein>
    <submittedName>
        <fullName evidence="6">Uncharacterized protein</fullName>
    </submittedName>
</protein>
<dbReference type="UniPathway" id="UPA00143"/>
<feature type="compositionally biased region" description="Acidic residues" evidence="3">
    <location>
        <begin position="2123"/>
        <end position="2136"/>
    </location>
</feature>
<dbReference type="GO" id="GO:0016740">
    <property type="term" value="F:transferase activity"/>
    <property type="evidence" value="ECO:0007669"/>
    <property type="project" value="UniProtKB-KW"/>
</dbReference>
<organism evidence="6 7">
    <name type="scientific">Metschnikowia bicuspidata var. bicuspidata NRRL YB-4993</name>
    <dbReference type="NCBI Taxonomy" id="869754"/>
    <lineage>
        <taxon>Eukaryota</taxon>
        <taxon>Fungi</taxon>
        <taxon>Dikarya</taxon>
        <taxon>Ascomycota</taxon>
        <taxon>Saccharomycotina</taxon>
        <taxon>Pichiomycetes</taxon>
        <taxon>Metschnikowiaceae</taxon>
        <taxon>Metschnikowia</taxon>
    </lineage>
</organism>
<gene>
    <name evidence="6" type="ORF">METBIDRAFT_21150</name>
</gene>
<dbReference type="OrthoDB" id="4089414at2759"/>
<evidence type="ECO:0000313" key="6">
    <source>
        <dbReference type="EMBL" id="OBA23790.1"/>
    </source>
</evidence>
<proteinExistence type="predicted"/>
<evidence type="ECO:0000256" key="2">
    <source>
        <dbReference type="SAM" id="Coils"/>
    </source>
</evidence>
<feature type="compositionally biased region" description="Basic residues" evidence="3">
    <location>
        <begin position="2442"/>
        <end position="2451"/>
    </location>
</feature>
<feature type="region of interest" description="Disordered" evidence="3">
    <location>
        <begin position="1915"/>
        <end position="2069"/>
    </location>
</feature>
<dbReference type="InterPro" id="IPR010309">
    <property type="entry name" value="E3_Ub_ligase_DUF908"/>
</dbReference>
<dbReference type="Pfam" id="PF14377">
    <property type="entry name" value="UBM"/>
    <property type="match status" value="2"/>
</dbReference>
<dbReference type="Pfam" id="PF06012">
    <property type="entry name" value="DUF908"/>
    <property type="match status" value="2"/>
</dbReference>
<feature type="coiled-coil region" evidence="2">
    <location>
        <begin position="2258"/>
        <end position="2285"/>
    </location>
</feature>
<feature type="compositionally biased region" description="Basic and acidic residues" evidence="3">
    <location>
        <begin position="2424"/>
        <end position="2441"/>
    </location>
</feature>
<comment type="caution">
    <text evidence="6">The sequence shown here is derived from an EMBL/GenBank/DDBJ whole genome shotgun (WGS) entry which is preliminary data.</text>
</comment>
<feature type="compositionally biased region" description="Acidic residues" evidence="3">
    <location>
        <begin position="2047"/>
        <end position="2069"/>
    </location>
</feature>
<keyword evidence="1" id="KW-0808">Transferase</keyword>
<sequence>MIISKRSHLHKVEQEKHLLPLIDEICGSEPAQLAHTLAAHSTWELPPGNLLHWVRVLNLFDDILETQIAAQGWAGAAPRLQQAPPDAAALVVACLRFSKMLLDHCTNRSVYASLERVFQLVCCPDLDVRIAALDVAVCLGERYVHGSQHKKFMAPRPVRLRLLEAARLFPPAVPASFLRERREHAAQRAPRAAAHAKADHYGWADALDPAQEYPALWKALRLEYFRLPAGAAPGDGVAVFALSEEHVRKMSVQQMYDRGAESVPPSAWFRLLAAALAAKAFNSQTHDAMQLRRKLLRAKCLAIACVACFCSADFTACQLFELEPYTLGFLMDVVAPRHAALVPGDLLLAALQTLRAISMKRVWGSELVRHLGGSASHGLLYEVLRHIVRLARLPAEPAHAAGHRVFLAAVGDLVELKTLAPRLVAGGLLPELAAFLAVRGDNRWAPAAAVHVLTALLAALPELVPAFADCNGFALVVAALNHEVDFAIAHPGHAGGAPRHVPVLHSISLPQVKYLRGLLDFVATLVQSDAGDRLRNLFDSPLLAGFAKIIAHPRVFGPAVLAATVDDVSQIIHNEPTAFSILNEAGLVSAILDNYDSLFMPCGDLLAPLLEVLGAISLNKEGMTKIFESDVLHIFFRSFYDLELAKDSMRADVCTNIGCSMDELGRHNPPLRPLIMKEIRALVSDFAAYANGELLSIQFYASDSGHMYQLPTENVALQEDGQQEIESWEGMAATNLIDNVSGFLNGLLQDTGQWGKDVIREIPFSCWESFFTMPSTPFDFTVSNGVLNLIAVLKYLDDEVPSYGFLQVLESLSQRLSSQRMTQFLQNRETKSYFLDLGNHPEEATMLVKELNIVNNLLFVLTEIYLNPNLISNETYLVMLDFLQKDSGFVEKLVSVLQAAILEETNIRSALPDEVMEKTSPSIFYSIKTTAVRILPREPPSENQNIDDCTSAKFKNTLQLRFLMDLLLNNACVTLSCISRSCMHRRQDFFTDAWRRTSVVATRQLASNLSNILKDRRGLATENYLEYILRVVHVISFISTYKDRGKETLSTSFVLFFYHTTDLGMQVFDNAVSVFESLCTLPVHTLKDAQELLFIQNTPASIGFNALNLLLSFISRLVSYTHLNKCPMGNYFFNKEYCSNENHVVNGCITQSGVQAIRLLTQILGTESTFCKQNDYSLISAFPAKIPDMLVNIARLAWAFDPFEGFYPLREDWMATAFSEVKFLEQFLDMSTEVACLLLAHSGSIRNIDSLSEKASNLDLPNWTSSREKLKRLNFDELFKYEPVPTDSVRIISEARQREEFQIYSVALIQLSSFTKGLEKTVASAYQKRGIDSKIVKSVFEVIEAVSQKTEDLENKQATNLIFLLEILICCEPYVVESKASEKHYAYQATFEKFLDKFLIDVKNKPEIADTDFFAAGLSFMLPILSQTWPTIYQELRPHFPDLKAPKALKDSISDAILRLQPVKNVKSATLLGRYMYLLAKQEDYKQKVIESPLLACLIKGTKNFLEFTDKDNHKVLQDSLILVIRTCFENKSLLRNVFTAEITKSMKKNAGRKRELTQVIHDSRPLIGRDPEYFLEVASDMVRLENYDGRPSSGEKVYLVSDKDLDKKKIESPHSEVEIKVSKETEVAINPLGLVYILLTQLMSVAKEDWYSSPETDNKDEVSKKPEKKKDELEFDFLMENKKFGYMCFLLQSLCELVGSYNGAKLEFITFSKKAKNEEINKPRLTSLNFFIHQLIPSQLLVSLSGPEFHRREAISSLAKLTLLALVSTTIQENDAEPDPRKEDADMAIVRKLMVDIISKILKETIVESTNVTRVYSKIYDIFDLCSCLLSAKFRELCYPLLSKSATKCDQFYVASAFIDSHLANQITSVMSNIDLNFPDVHKVLNVGLKALAGLAKIKLANVDLFETLLPGEKEDEDIDEDEDRDETPDLFRNSTLGMYDLDVESEEEDEFYQDQSLVPMSGSDISEDDSDISDEMSYSDMDSGMDEEIVEEDGDDDRPRGYEGFDSDDGDNENHITYIGDLDIHSADGSDLDNAEASDFNGFDSDVDISGDEGEDHEEDDEFNEDEDFFDDEEMDYTEAELDDWEEAFADFPGLTDSNERTRFGDSTGDEDDEATRFDFDSEANSDSELDDEASPNAMRNHARTTRESVASLFNAIRPMGQPILSLNPSGILAGTIQIGSTRSNETAFPQLDAAFQALLNTEHLKNSIDHMLIRSSVERWAGAFTCYFRRFETAFLDTARSHLKQSISTESLEIFKKKAEEREKLRKRRQEALDKKREEARIKREGEAREREAAQVATEISTREPLMIWIGNREVDISGTDIDPEYFEALPEDIREEVFTQHIRERRANANTAGGEVREIDPDFLQALPDQIRAEILQQESMSRSFNSDGFGLFPDESDMDSEMGDELEMDDDLGVSLGEPRTEGTENVESDHDEVSKMKKKSFTVPL</sequence>
<feature type="domain" description="DUF908" evidence="4">
    <location>
        <begin position="233"/>
        <end position="388"/>
    </location>
</feature>
<feature type="domain" description="DUF908" evidence="4">
    <location>
        <begin position="89"/>
        <end position="226"/>
    </location>
</feature>
<dbReference type="Proteomes" id="UP000092555">
    <property type="component" value="Unassembled WGS sequence"/>
</dbReference>
<name>A0A1A0HIF5_9ASCO</name>
<dbReference type="InterPro" id="IPR010314">
    <property type="entry name" value="E3_Ub_ligase_DUF913"/>
</dbReference>
<feature type="region of interest" description="Disordered" evidence="3">
    <location>
        <begin position="2093"/>
        <end position="2146"/>
    </location>
</feature>
<keyword evidence="7" id="KW-1185">Reference proteome</keyword>
<feature type="compositionally biased region" description="Acidic residues" evidence="3">
    <location>
        <begin position="1915"/>
        <end position="1930"/>
    </location>
</feature>
<reference evidence="6 7" key="1">
    <citation type="submission" date="2016-05" db="EMBL/GenBank/DDBJ databases">
        <title>Comparative genomics of biotechnologically important yeasts.</title>
        <authorList>
            <consortium name="DOE Joint Genome Institute"/>
            <person name="Riley R."/>
            <person name="Haridas S."/>
            <person name="Wolfe K.H."/>
            <person name="Lopes M.R."/>
            <person name="Hittinger C.T."/>
            <person name="Goker M."/>
            <person name="Salamov A."/>
            <person name="Wisecaver J."/>
            <person name="Long T.M."/>
            <person name="Aerts A.L."/>
            <person name="Barry K."/>
            <person name="Choi C."/>
            <person name="Clum A."/>
            <person name="Coughlan A.Y."/>
            <person name="Deshpande S."/>
            <person name="Douglass A.P."/>
            <person name="Hanson S.J."/>
            <person name="Klenk H.-P."/>
            <person name="LaButti K."/>
            <person name="Lapidus A."/>
            <person name="Lindquist E."/>
            <person name="Lipzen A."/>
            <person name="Meier-kolthoff J.P."/>
            <person name="Ohm R.A."/>
            <person name="Otillar R.P."/>
            <person name="Pangilinan J."/>
            <person name="Peng Y."/>
            <person name="Rokas A."/>
            <person name="Rosa C.A."/>
            <person name="Scheuner C."/>
            <person name="Sibirny A.A."/>
            <person name="Slot J.C."/>
            <person name="Stielow J.B."/>
            <person name="Sun H."/>
            <person name="Kurtzman C.P."/>
            <person name="Blackwell M."/>
            <person name="Grigoriev I.V."/>
            <person name="Jeffries T.W."/>
        </authorList>
    </citation>
    <scope>NUCLEOTIDE SEQUENCE [LARGE SCALE GENOMIC DNA]</scope>
    <source>
        <strain evidence="6 7">NRRL YB-4993</strain>
    </source>
</reference>